<gene>
    <name evidence="1" type="ORF">BD311DRAFT_760177</name>
</gene>
<dbReference type="AlphaFoldDB" id="A0A4Q9MIX8"/>
<dbReference type="EMBL" id="ML143431">
    <property type="protein sequence ID" value="TBU27490.1"/>
    <property type="molecule type" value="Genomic_DNA"/>
</dbReference>
<dbReference type="Proteomes" id="UP000292957">
    <property type="component" value="Unassembled WGS sequence"/>
</dbReference>
<sequence>MTLPTFPVFLSSSVKRKPPIRLIVTAATGSLCTGCRSSFNEVACHSADCTGDLERCVRENKRREVVRSANEQR</sequence>
<organism evidence="1">
    <name type="scientific">Dichomitus squalens</name>
    <dbReference type="NCBI Taxonomy" id="114155"/>
    <lineage>
        <taxon>Eukaryota</taxon>
        <taxon>Fungi</taxon>
        <taxon>Dikarya</taxon>
        <taxon>Basidiomycota</taxon>
        <taxon>Agaricomycotina</taxon>
        <taxon>Agaricomycetes</taxon>
        <taxon>Polyporales</taxon>
        <taxon>Polyporaceae</taxon>
        <taxon>Dichomitus</taxon>
    </lineage>
</organism>
<evidence type="ECO:0000313" key="1">
    <source>
        <dbReference type="EMBL" id="TBU27490.1"/>
    </source>
</evidence>
<proteinExistence type="predicted"/>
<accession>A0A4Q9MIX8</accession>
<reference evidence="1" key="1">
    <citation type="submission" date="2019-01" db="EMBL/GenBank/DDBJ databases">
        <title>Draft genome sequences of three monokaryotic isolates of the white-rot basidiomycete fungus Dichomitus squalens.</title>
        <authorList>
            <consortium name="DOE Joint Genome Institute"/>
            <person name="Lopez S.C."/>
            <person name="Andreopoulos B."/>
            <person name="Pangilinan J."/>
            <person name="Lipzen A."/>
            <person name="Riley R."/>
            <person name="Ahrendt S."/>
            <person name="Ng V."/>
            <person name="Barry K."/>
            <person name="Daum C."/>
            <person name="Grigoriev I.V."/>
            <person name="Hilden K.S."/>
            <person name="Makela M.R."/>
            <person name="de Vries R.P."/>
        </authorList>
    </citation>
    <scope>NUCLEOTIDE SEQUENCE [LARGE SCALE GENOMIC DNA]</scope>
    <source>
        <strain evidence="1">OM18370.1</strain>
    </source>
</reference>
<protein>
    <submittedName>
        <fullName evidence="1">Uncharacterized protein</fullName>
    </submittedName>
</protein>
<name>A0A4Q9MIX8_9APHY</name>